<name>A0A250FQ97_9FLAO</name>
<gene>
    <name evidence="1" type="ORF">CGC50_02915</name>
</gene>
<proteinExistence type="predicted"/>
<dbReference type="EMBL" id="CP022386">
    <property type="protein sequence ID" value="ATA86196.1"/>
    <property type="molecule type" value="Genomic_DNA"/>
</dbReference>
<reference evidence="2" key="1">
    <citation type="submission" date="2017-06" db="EMBL/GenBank/DDBJ databases">
        <title>Capnocytophaga spp. assemblies.</title>
        <authorList>
            <person name="Gulvik C.A."/>
        </authorList>
    </citation>
    <scope>NUCLEOTIDE SEQUENCE [LARGE SCALE GENOMIC DNA]</scope>
    <source>
        <strain evidence="2">H1496</strain>
    </source>
</reference>
<organism evidence="1 2">
    <name type="scientific">Capnocytophaga gingivalis</name>
    <dbReference type="NCBI Taxonomy" id="1017"/>
    <lineage>
        <taxon>Bacteria</taxon>
        <taxon>Pseudomonadati</taxon>
        <taxon>Bacteroidota</taxon>
        <taxon>Flavobacteriia</taxon>
        <taxon>Flavobacteriales</taxon>
        <taxon>Flavobacteriaceae</taxon>
        <taxon>Capnocytophaga</taxon>
    </lineage>
</organism>
<dbReference type="GeneID" id="84807509"/>
<dbReference type="RefSeq" id="WP_095909607.1">
    <property type="nucleotide sequence ID" value="NZ_CP022386.1"/>
</dbReference>
<dbReference type="Proteomes" id="UP000217250">
    <property type="component" value="Chromosome"/>
</dbReference>
<evidence type="ECO:0000313" key="2">
    <source>
        <dbReference type="Proteomes" id="UP000217250"/>
    </source>
</evidence>
<accession>A0A250FQ97</accession>
<dbReference type="AlphaFoldDB" id="A0A250FQ97"/>
<sequence>METEEILLDYIHRWFMIYRPELDLRKNEAERIFKEIQQELNLDEVDKQFTQEIDGKVYSIEGAREAKYSIIREYLDEVYFSPTNQVCMEVAEEREFYHTTEYMKDLGFLYYEEMEMFIEVVKKSEWFKEYEDTKELLTNEEFRNKIRQLFRDRKWNNFLPVREEEPFDPTIISAYPPRKD</sequence>
<evidence type="ECO:0000313" key="1">
    <source>
        <dbReference type="EMBL" id="ATA86196.1"/>
    </source>
</evidence>
<dbReference type="KEGG" id="cgh:CGC50_02915"/>
<protein>
    <submittedName>
        <fullName evidence="1">Uncharacterized protein</fullName>
    </submittedName>
</protein>